<evidence type="ECO:0000313" key="2">
    <source>
        <dbReference type="EMBL" id="OAN52306.1"/>
    </source>
</evidence>
<evidence type="ECO:0008006" key="4">
    <source>
        <dbReference type="Google" id="ProtNLM"/>
    </source>
</evidence>
<comment type="caution">
    <text evidence="2">The sequence shown here is derived from an EMBL/GenBank/DDBJ whole genome shotgun (WGS) entry which is preliminary data.</text>
</comment>
<sequence>MRRLVYLSSARSDLLSILDYIAQSSGRVDVAETFVARLSRHCRNLALLPGIRSVVHEGYVVFFRYIDDRVEVVNIIEGHRDIDALLGDGGP</sequence>
<protein>
    <recommendedName>
        <fullName evidence="4">Plasmid stabilization protein</fullName>
    </recommendedName>
</protein>
<dbReference type="Proteomes" id="UP000078428">
    <property type="component" value="Unassembled WGS sequence"/>
</dbReference>
<accession>A0A178MU20</accession>
<dbReference type="STRING" id="1285242.A6A04_01020"/>
<dbReference type="RefSeq" id="WP_068491195.1">
    <property type="nucleotide sequence ID" value="NZ_LWQT01000044.1"/>
</dbReference>
<dbReference type="Gene3D" id="3.30.2310.20">
    <property type="entry name" value="RelE-like"/>
    <property type="match status" value="1"/>
</dbReference>
<dbReference type="AlphaFoldDB" id="A0A178MU20"/>
<keyword evidence="1" id="KW-1277">Toxin-antitoxin system</keyword>
<reference evidence="2 3" key="1">
    <citation type="submission" date="2016-04" db="EMBL/GenBank/DDBJ databases">
        <title>Draft genome sequence of freshwater magnetotactic bacteria Magnetospirillum marisnigri SP-1 and Magnetospirillum moscoviense BB-1.</title>
        <authorList>
            <person name="Koziaeva V."/>
            <person name="Dziuba M.V."/>
            <person name="Ivanov T.M."/>
            <person name="Kuznetsov B."/>
            <person name="Grouzdev D.S."/>
        </authorList>
    </citation>
    <scope>NUCLEOTIDE SEQUENCE [LARGE SCALE GENOMIC DNA]</scope>
    <source>
        <strain evidence="2 3">SP-1</strain>
    </source>
</reference>
<keyword evidence="3" id="KW-1185">Reference proteome</keyword>
<gene>
    <name evidence="2" type="ORF">A6A04_01020</name>
</gene>
<evidence type="ECO:0000313" key="3">
    <source>
        <dbReference type="Proteomes" id="UP000078428"/>
    </source>
</evidence>
<proteinExistence type="predicted"/>
<dbReference type="OrthoDB" id="5457915at2"/>
<evidence type="ECO:0000256" key="1">
    <source>
        <dbReference type="ARBA" id="ARBA00022649"/>
    </source>
</evidence>
<organism evidence="2 3">
    <name type="scientific">Paramagnetospirillum marisnigri</name>
    <dbReference type="NCBI Taxonomy" id="1285242"/>
    <lineage>
        <taxon>Bacteria</taxon>
        <taxon>Pseudomonadati</taxon>
        <taxon>Pseudomonadota</taxon>
        <taxon>Alphaproteobacteria</taxon>
        <taxon>Rhodospirillales</taxon>
        <taxon>Magnetospirillaceae</taxon>
        <taxon>Paramagnetospirillum</taxon>
    </lineage>
</organism>
<name>A0A178MU20_9PROT</name>
<dbReference type="InterPro" id="IPR007712">
    <property type="entry name" value="RelE/ParE_toxin"/>
</dbReference>
<dbReference type="EMBL" id="LWQT01000044">
    <property type="protein sequence ID" value="OAN52306.1"/>
    <property type="molecule type" value="Genomic_DNA"/>
</dbReference>
<dbReference type="InterPro" id="IPR035093">
    <property type="entry name" value="RelE/ParE_toxin_dom_sf"/>
</dbReference>
<dbReference type="Pfam" id="PF05016">
    <property type="entry name" value="ParE_toxin"/>
    <property type="match status" value="1"/>
</dbReference>